<reference evidence="2" key="2">
    <citation type="submission" date="2021-09" db="EMBL/GenBank/DDBJ databases">
        <authorList>
            <person name="Jia N."/>
            <person name="Wang J."/>
            <person name="Shi W."/>
            <person name="Du L."/>
            <person name="Sun Y."/>
            <person name="Zhan W."/>
            <person name="Jiang J."/>
            <person name="Wang Q."/>
            <person name="Zhang B."/>
            <person name="Ji P."/>
            <person name="Sakyi L.B."/>
            <person name="Cui X."/>
            <person name="Yuan T."/>
            <person name="Jiang B."/>
            <person name="Yang W."/>
            <person name="Lam T.T.-Y."/>
            <person name="Chang Q."/>
            <person name="Ding S."/>
            <person name="Wang X."/>
            <person name="Zhu J."/>
            <person name="Ruan X."/>
            <person name="Zhao L."/>
            <person name="Wei J."/>
            <person name="Que T."/>
            <person name="Du C."/>
            <person name="Cheng J."/>
            <person name="Dai P."/>
            <person name="Han X."/>
            <person name="Huang E."/>
            <person name="Gao Y."/>
            <person name="Liu J."/>
            <person name="Shao H."/>
            <person name="Ye R."/>
            <person name="Li L."/>
            <person name="Wei W."/>
            <person name="Wang X."/>
            <person name="Wang C."/>
            <person name="Huo Q."/>
            <person name="Li W."/>
            <person name="Guo W."/>
            <person name="Chen H."/>
            <person name="Chen S."/>
            <person name="Zhou L."/>
            <person name="Zhou L."/>
            <person name="Ni X."/>
            <person name="Tian J."/>
            <person name="Zhou Y."/>
            <person name="Sheng Y."/>
            <person name="Liu T."/>
            <person name="Pan Y."/>
            <person name="Xia L."/>
            <person name="Li J."/>
            <person name="Zhao F."/>
            <person name="Cao W."/>
        </authorList>
    </citation>
    <scope>NUCLEOTIDE SEQUENCE</scope>
    <source>
        <strain evidence="2">Rmic-2018</strain>
        <tissue evidence="2">Larvae</tissue>
    </source>
</reference>
<dbReference type="EMBL" id="JABSTU010000010">
    <property type="protein sequence ID" value="KAH8019354.1"/>
    <property type="molecule type" value="Genomic_DNA"/>
</dbReference>
<evidence type="ECO:0000313" key="2">
    <source>
        <dbReference type="EMBL" id="KAH8019354.1"/>
    </source>
</evidence>
<proteinExistence type="predicted"/>
<dbReference type="Proteomes" id="UP000821866">
    <property type="component" value="Chromosome 8"/>
</dbReference>
<reference evidence="2" key="1">
    <citation type="journal article" date="2020" name="Cell">
        <title>Large-Scale Comparative Analyses of Tick Genomes Elucidate Their Genetic Diversity and Vector Capacities.</title>
        <authorList>
            <consortium name="Tick Genome and Microbiome Consortium (TIGMIC)"/>
            <person name="Jia N."/>
            <person name="Wang J."/>
            <person name="Shi W."/>
            <person name="Du L."/>
            <person name="Sun Y."/>
            <person name="Zhan W."/>
            <person name="Jiang J.F."/>
            <person name="Wang Q."/>
            <person name="Zhang B."/>
            <person name="Ji P."/>
            <person name="Bell-Sakyi L."/>
            <person name="Cui X.M."/>
            <person name="Yuan T.T."/>
            <person name="Jiang B.G."/>
            <person name="Yang W.F."/>
            <person name="Lam T.T."/>
            <person name="Chang Q.C."/>
            <person name="Ding S.J."/>
            <person name="Wang X.J."/>
            <person name="Zhu J.G."/>
            <person name="Ruan X.D."/>
            <person name="Zhao L."/>
            <person name="Wei J.T."/>
            <person name="Ye R.Z."/>
            <person name="Que T.C."/>
            <person name="Du C.H."/>
            <person name="Zhou Y.H."/>
            <person name="Cheng J.X."/>
            <person name="Dai P.F."/>
            <person name="Guo W.B."/>
            <person name="Han X.H."/>
            <person name="Huang E.J."/>
            <person name="Li L.F."/>
            <person name="Wei W."/>
            <person name="Gao Y.C."/>
            <person name="Liu J.Z."/>
            <person name="Shao H.Z."/>
            <person name="Wang X."/>
            <person name="Wang C.C."/>
            <person name="Yang T.C."/>
            <person name="Huo Q.B."/>
            <person name="Li W."/>
            <person name="Chen H.Y."/>
            <person name="Chen S.E."/>
            <person name="Zhou L.G."/>
            <person name="Ni X.B."/>
            <person name="Tian J.H."/>
            <person name="Sheng Y."/>
            <person name="Liu T."/>
            <person name="Pan Y.S."/>
            <person name="Xia L.Y."/>
            <person name="Li J."/>
            <person name="Zhao F."/>
            <person name="Cao W.C."/>
        </authorList>
    </citation>
    <scope>NUCLEOTIDE SEQUENCE</scope>
    <source>
        <strain evidence="2">Rmic-2018</strain>
    </source>
</reference>
<name>A0A9J6DBP1_RHIMP</name>
<organism evidence="2 3">
    <name type="scientific">Rhipicephalus microplus</name>
    <name type="common">Cattle tick</name>
    <name type="synonym">Boophilus microplus</name>
    <dbReference type="NCBI Taxonomy" id="6941"/>
    <lineage>
        <taxon>Eukaryota</taxon>
        <taxon>Metazoa</taxon>
        <taxon>Ecdysozoa</taxon>
        <taxon>Arthropoda</taxon>
        <taxon>Chelicerata</taxon>
        <taxon>Arachnida</taxon>
        <taxon>Acari</taxon>
        <taxon>Parasitiformes</taxon>
        <taxon>Ixodida</taxon>
        <taxon>Ixodoidea</taxon>
        <taxon>Ixodidae</taxon>
        <taxon>Rhipicephalinae</taxon>
        <taxon>Rhipicephalus</taxon>
        <taxon>Boophilus</taxon>
    </lineage>
</organism>
<keyword evidence="3" id="KW-1185">Reference proteome</keyword>
<sequence>MGTEKMRRAHFLMAEFDPVCGVTVLTAHAQQLGRAPPERAHALARCGRGWVTTSRIRISFAGSLSQLTDASCRNPSRTQEKSKLNRRSRALLPGALERPAATFSSRAPSPLTSLVRCRDGAAIRVDESGTPRDEKREKKKRTLPLEFSENCVAPLHQPRHSGVEERQLRRICDSTSPPLRLAQRTPPSSPRLASTGIYMASPNRVSSPRTQTEDATGRESGSLNRGLPCQLCEGVRERIAREKRGARMESATERGTYRARLAAAARAPAEYPIFSRGQIYERLLYEHASASLLGSRCHSSCSIGSPIFLGTSWLRCLFPSESGPSFL</sequence>
<protein>
    <submittedName>
        <fullName evidence="2">Uncharacterized protein</fullName>
    </submittedName>
</protein>
<comment type="caution">
    <text evidence="2">The sequence shown here is derived from an EMBL/GenBank/DDBJ whole genome shotgun (WGS) entry which is preliminary data.</text>
</comment>
<feature type="region of interest" description="Disordered" evidence="1">
    <location>
        <begin position="174"/>
        <end position="223"/>
    </location>
</feature>
<dbReference type="AlphaFoldDB" id="A0A9J6DBP1"/>
<evidence type="ECO:0000313" key="3">
    <source>
        <dbReference type="Proteomes" id="UP000821866"/>
    </source>
</evidence>
<accession>A0A9J6DBP1</accession>
<evidence type="ECO:0000256" key="1">
    <source>
        <dbReference type="SAM" id="MobiDB-lite"/>
    </source>
</evidence>
<gene>
    <name evidence="2" type="ORF">HPB51_019221</name>
</gene>